<feature type="transmembrane region" description="Helical" evidence="2">
    <location>
        <begin position="30"/>
        <end position="52"/>
    </location>
</feature>
<dbReference type="EMBL" id="JAUKUD010000005">
    <property type="protein sequence ID" value="KAK0743527.1"/>
    <property type="molecule type" value="Genomic_DNA"/>
</dbReference>
<evidence type="ECO:0000313" key="3">
    <source>
        <dbReference type="EMBL" id="KAK0743527.1"/>
    </source>
</evidence>
<protein>
    <submittedName>
        <fullName evidence="3">Uncharacterized protein</fullName>
    </submittedName>
</protein>
<feature type="compositionally biased region" description="Polar residues" evidence="1">
    <location>
        <begin position="1"/>
        <end position="11"/>
    </location>
</feature>
<keyword evidence="4" id="KW-1185">Reference proteome</keyword>
<dbReference type="Proteomes" id="UP001172155">
    <property type="component" value="Unassembled WGS sequence"/>
</dbReference>
<keyword evidence="2" id="KW-0472">Membrane</keyword>
<comment type="caution">
    <text evidence="3">The sequence shown here is derived from an EMBL/GenBank/DDBJ whole genome shotgun (WGS) entry which is preliminary data.</text>
</comment>
<feature type="region of interest" description="Disordered" evidence="1">
    <location>
        <begin position="1"/>
        <end position="26"/>
    </location>
</feature>
<reference evidence="3" key="1">
    <citation type="submission" date="2023-06" db="EMBL/GenBank/DDBJ databases">
        <title>Genome-scale phylogeny and comparative genomics of the fungal order Sordariales.</title>
        <authorList>
            <consortium name="Lawrence Berkeley National Laboratory"/>
            <person name="Hensen N."/>
            <person name="Bonometti L."/>
            <person name="Westerberg I."/>
            <person name="Brannstrom I.O."/>
            <person name="Guillou S."/>
            <person name="Cros-Aarteil S."/>
            <person name="Calhoun S."/>
            <person name="Haridas S."/>
            <person name="Kuo A."/>
            <person name="Mondo S."/>
            <person name="Pangilinan J."/>
            <person name="Riley R."/>
            <person name="LaButti K."/>
            <person name="Andreopoulos B."/>
            <person name="Lipzen A."/>
            <person name="Chen C."/>
            <person name="Yanf M."/>
            <person name="Daum C."/>
            <person name="Ng V."/>
            <person name="Clum A."/>
            <person name="Steindorff A."/>
            <person name="Ohm R."/>
            <person name="Martin F."/>
            <person name="Silar P."/>
            <person name="Natvig D."/>
            <person name="Lalanne C."/>
            <person name="Gautier V."/>
            <person name="Ament-velasquez S.L."/>
            <person name="Kruys A."/>
            <person name="Hutchinson M.I."/>
            <person name="Powell A.J."/>
            <person name="Barry K."/>
            <person name="Miller A.N."/>
            <person name="Grigoriev I.V."/>
            <person name="Debuchy R."/>
            <person name="Gladieux P."/>
            <person name="Thoren M.H."/>
            <person name="Johannesson H."/>
        </authorList>
    </citation>
    <scope>NUCLEOTIDE SEQUENCE</scope>
    <source>
        <strain evidence="3">SMH3187-1</strain>
    </source>
</reference>
<accession>A0AA40EQF7</accession>
<evidence type="ECO:0000313" key="4">
    <source>
        <dbReference type="Proteomes" id="UP001172155"/>
    </source>
</evidence>
<evidence type="ECO:0000256" key="2">
    <source>
        <dbReference type="SAM" id="Phobius"/>
    </source>
</evidence>
<sequence>MANLATATLKWSSDDDDSSRDAPTGPHPDVILGVALAGAGLAAVIALAIIVGPALAAVGHPRCVLSDDTLGPNHQFRCSTLEVSLTAFGQRDADDG</sequence>
<organism evidence="3 4">
    <name type="scientific">Schizothecium vesticola</name>
    <dbReference type="NCBI Taxonomy" id="314040"/>
    <lineage>
        <taxon>Eukaryota</taxon>
        <taxon>Fungi</taxon>
        <taxon>Dikarya</taxon>
        <taxon>Ascomycota</taxon>
        <taxon>Pezizomycotina</taxon>
        <taxon>Sordariomycetes</taxon>
        <taxon>Sordariomycetidae</taxon>
        <taxon>Sordariales</taxon>
        <taxon>Schizotheciaceae</taxon>
        <taxon>Schizothecium</taxon>
    </lineage>
</organism>
<gene>
    <name evidence="3" type="ORF">B0T18DRAFT_430787</name>
</gene>
<dbReference type="AlphaFoldDB" id="A0AA40EQF7"/>
<keyword evidence="2" id="KW-0812">Transmembrane</keyword>
<name>A0AA40EQF7_9PEZI</name>
<evidence type="ECO:0000256" key="1">
    <source>
        <dbReference type="SAM" id="MobiDB-lite"/>
    </source>
</evidence>
<proteinExistence type="predicted"/>
<keyword evidence="2" id="KW-1133">Transmembrane helix</keyword>